<dbReference type="Proteomes" id="UP000800235">
    <property type="component" value="Unassembled WGS sequence"/>
</dbReference>
<name>A0A9P4NSJ7_9PEZI</name>
<reference evidence="3" key="1">
    <citation type="journal article" date="2020" name="Stud. Mycol.">
        <title>101 Dothideomycetes genomes: a test case for predicting lifestyles and emergence of pathogens.</title>
        <authorList>
            <person name="Haridas S."/>
            <person name="Albert R."/>
            <person name="Binder M."/>
            <person name="Bloem J."/>
            <person name="Labutti K."/>
            <person name="Salamov A."/>
            <person name="Andreopoulos B."/>
            <person name="Baker S."/>
            <person name="Barry K."/>
            <person name="Bills G."/>
            <person name="Bluhm B."/>
            <person name="Cannon C."/>
            <person name="Castanera R."/>
            <person name="Culley D."/>
            <person name="Daum C."/>
            <person name="Ezra D."/>
            <person name="Gonzalez J."/>
            <person name="Henrissat B."/>
            <person name="Kuo A."/>
            <person name="Liang C."/>
            <person name="Lipzen A."/>
            <person name="Lutzoni F."/>
            <person name="Magnuson J."/>
            <person name="Mondo S."/>
            <person name="Nolan M."/>
            <person name="Ohm R."/>
            <person name="Pangilinan J."/>
            <person name="Park H.-J."/>
            <person name="Ramirez L."/>
            <person name="Alfaro M."/>
            <person name="Sun H."/>
            <person name="Tritt A."/>
            <person name="Yoshinaga Y."/>
            <person name="Zwiers L.-H."/>
            <person name="Turgeon B."/>
            <person name="Goodwin S."/>
            <person name="Spatafora J."/>
            <person name="Crous P."/>
            <person name="Grigoriev I."/>
        </authorList>
    </citation>
    <scope>NUCLEOTIDE SEQUENCE</scope>
    <source>
        <strain evidence="3">CBS 130266</strain>
    </source>
</reference>
<dbReference type="EMBL" id="MU007036">
    <property type="protein sequence ID" value="KAF2430862.1"/>
    <property type="molecule type" value="Genomic_DNA"/>
</dbReference>
<keyword evidence="4" id="KW-1185">Reference proteome</keyword>
<evidence type="ECO:0000313" key="4">
    <source>
        <dbReference type="Proteomes" id="UP000800235"/>
    </source>
</evidence>
<protein>
    <submittedName>
        <fullName evidence="3">Uncharacterized protein</fullName>
    </submittedName>
</protein>
<accession>A0A9P4NSJ7</accession>
<evidence type="ECO:0000313" key="3">
    <source>
        <dbReference type="EMBL" id="KAF2430862.1"/>
    </source>
</evidence>
<feature type="transmembrane region" description="Helical" evidence="2">
    <location>
        <begin position="88"/>
        <end position="108"/>
    </location>
</feature>
<proteinExistence type="predicted"/>
<feature type="compositionally biased region" description="Polar residues" evidence="1">
    <location>
        <begin position="1"/>
        <end position="20"/>
    </location>
</feature>
<organism evidence="3 4">
    <name type="scientific">Tothia fuscella</name>
    <dbReference type="NCBI Taxonomy" id="1048955"/>
    <lineage>
        <taxon>Eukaryota</taxon>
        <taxon>Fungi</taxon>
        <taxon>Dikarya</taxon>
        <taxon>Ascomycota</taxon>
        <taxon>Pezizomycotina</taxon>
        <taxon>Dothideomycetes</taxon>
        <taxon>Pleosporomycetidae</taxon>
        <taxon>Venturiales</taxon>
        <taxon>Cylindrosympodiaceae</taxon>
        <taxon>Tothia</taxon>
    </lineage>
</organism>
<evidence type="ECO:0000256" key="1">
    <source>
        <dbReference type="SAM" id="MobiDB-lite"/>
    </source>
</evidence>
<feature type="compositionally biased region" description="Low complexity" evidence="1">
    <location>
        <begin position="29"/>
        <end position="41"/>
    </location>
</feature>
<evidence type="ECO:0000256" key="2">
    <source>
        <dbReference type="SAM" id="Phobius"/>
    </source>
</evidence>
<comment type="caution">
    <text evidence="3">The sequence shown here is derived from an EMBL/GenBank/DDBJ whole genome shotgun (WGS) entry which is preliminary data.</text>
</comment>
<dbReference type="AlphaFoldDB" id="A0A9P4NSJ7"/>
<sequence length="561" mass="63666">MYRPTSNSREYTGAASSERSSTADKRPLNNDQGANGNGNAKKQCICNSADNRWEALKEKRVALYHAIIHPQAIHVDPKVAPKNDLRHLVVNTVLVLMLFAQYLSWLSIIKLPANMDTAVKLSCFWELLPVDFLAEKHLSVNALTIIFYADFDPNFSVFAQFVQVCSLVWHLIMMDVNNQLPRSSMEDLFLAAFCEGLKNPDVFTYRNLYIWKWRDEKSTYLYRIVNSDHVRRFQYIQYDVNKVVHQVLQDLEELSESKRNGEGQDLKKAVMAYTMVFSPAFNTDASITKQGTLRRVGKVPHAAAITTKYPDGGLCILEDENFQLSSRGYSLREDGGAYLTKLLNTLEAVIKTVSDNTGAYRMPALTSGAHPHKDTAIRSFRTSIPRLCKPEITAAIAYTCNIIGSVATFPNTFPNAAKYFKTIDKLATARFTLESCISILNAKVFSDPEDVFGSTAAKLEHLYEKLAPLETAEGELEWVSLLRTIPGKEMRSKMYELWRVLEDQVLRRCGNPLRENSRDLGKVLKKLLRRRRGCRTCEDCLTMTQYSFETDSFESESEEEG</sequence>
<gene>
    <name evidence="3" type="ORF">EJ08DRAFT_697071</name>
</gene>
<keyword evidence="2" id="KW-0472">Membrane</keyword>
<feature type="region of interest" description="Disordered" evidence="1">
    <location>
        <begin position="1"/>
        <end position="41"/>
    </location>
</feature>
<keyword evidence="2" id="KW-0812">Transmembrane</keyword>
<keyword evidence="2" id="KW-1133">Transmembrane helix</keyword>